<evidence type="ECO:0000256" key="2">
    <source>
        <dbReference type="ARBA" id="ARBA00004174"/>
    </source>
</evidence>
<dbReference type="PRINTS" id="PR00463">
    <property type="entry name" value="EP450I"/>
</dbReference>
<evidence type="ECO:0008006" key="17">
    <source>
        <dbReference type="Google" id="ProtNLM"/>
    </source>
</evidence>
<evidence type="ECO:0000256" key="11">
    <source>
        <dbReference type="ARBA" id="ARBA00023033"/>
    </source>
</evidence>
<name>A0A9P0MCU7_NEZVI</name>
<dbReference type="GO" id="GO:0016705">
    <property type="term" value="F:oxidoreductase activity, acting on paired donors, with incorporation or reduction of molecular oxygen"/>
    <property type="evidence" value="ECO:0007669"/>
    <property type="project" value="InterPro"/>
</dbReference>
<keyword evidence="6 13" id="KW-0479">Metal-binding</keyword>
<dbReference type="FunFam" id="1.10.630.10:FF:000042">
    <property type="entry name" value="Cytochrome P450"/>
    <property type="match status" value="1"/>
</dbReference>
<evidence type="ECO:0000313" key="16">
    <source>
        <dbReference type="Proteomes" id="UP001152798"/>
    </source>
</evidence>
<dbReference type="PANTHER" id="PTHR24292">
    <property type="entry name" value="CYTOCHROME P450"/>
    <property type="match status" value="1"/>
</dbReference>
<dbReference type="InterPro" id="IPR017972">
    <property type="entry name" value="Cyt_P450_CS"/>
</dbReference>
<evidence type="ECO:0000256" key="7">
    <source>
        <dbReference type="ARBA" id="ARBA00022824"/>
    </source>
</evidence>
<evidence type="ECO:0000256" key="14">
    <source>
        <dbReference type="RuleBase" id="RU000461"/>
    </source>
</evidence>
<dbReference type="SUPFAM" id="SSF48264">
    <property type="entry name" value="Cytochrome P450"/>
    <property type="match status" value="1"/>
</dbReference>
<comment type="subcellular location">
    <subcellularLocation>
        <location evidence="3">Endoplasmic reticulum membrane</location>
        <topology evidence="3">Peripheral membrane protein</topology>
    </subcellularLocation>
    <subcellularLocation>
        <location evidence="2">Microsome membrane</location>
        <topology evidence="2">Peripheral membrane protein</topology>
    </subcellularLocation>
</comment>
<dbReference type="Gene3D" id="1.10.630.10">
    <property type="entry name" value="Cytochrome P450"/>
    <property type="match status" value="1"/>
</dbReference>
<evidence type="ECO:0000256" key="6">
    <source>
        <dbReference type="ARBA" id="ARBA00022723"/>
    </source>
</evidence>
<comment type="similarity">
    <text evidence="4 14">Belongs to the cytochrome P450 family.</text>
</comment>
<keyword evidence="9 14" id="KW-0560">Oxidoreductase</keyword>
<evidence type="ECO:0000256" key="9">
    <source>
        <dbReference type="ARBA" id="ARBA00023002"/>
    </source>
</evidence>
<accession>A0A9P0MCU7</accession>
<keyword evidence="11 14" id="KW-0503">Monooxygenase</keyword>
<comment type="cofactor">
    <cofactor evidence="1 13">
        <name>heme</name>
        <dbReference type="ChEBI" id="CHEBI:30413"/>
    </cofactor>
</comment>
<evidence type="ECO:0000256" key="10">
    <source>
        <dbReference type="ARBA" id="ARBA00023004"/>
    </source>
</evidence>
<dbReference type="PRINTS" id="PR00385">
    <property type="entry name" value="P450"/>
</dbReference>
<dbReference type="GO" id="GO:0020037">
    <property type="term" value="F:heme binding"/>
    <property type="evidence" value="ECO:0007669"/>
    <property type="project" value="InterPro"/>
</dbReference>
<keyword evidence="5 13" id="KW-0349">Heme</keyword>
<evidence type="ECO:0000256" key="13">
    <source>
        <dbReference type="PIRSR" id="PIRSR602401-1"/>
    </source>
</evidence>
<feature type="binding site" description="axial binding residue" evidence="13">
    <location>
        <position position="455"/>
    </location>
    <ligand>
        <name>heme</name>
        <dbReference type="ChEBI" id="CHEBI:30413"/>
    </ligand>
    <ligandPart>
        <name>Fe</name>
        <dbReference type="ChEBI" id="CHEBI:18248"/>
    </ligandPart>
</feature>
<protein>
    <recommendedName>
        <fullName evidence="17">Cytochrome P450</fullName>
    </recommendedName>
</protein>
<dbReference type="InterPro" id="IPR036396">
    <property type="entry name" value="Cyt_P450_sf"/>
</dbReference>
<sequence length="513" mass="58929">MIGITILLLAVTVLAYALNWVYNRTKYWERKGIKCLPALPFIGNSLPMILSRRNYGELLEDIYNAFPDEPVVGYHEFLTPRLIIRDNDLVQKVLIKDFGHFVDHGYEIDEKKNPLDNQLFMMTGNTWRAFRSKMAPLFTSGKLKTMYDVMTEVGDNLLEYLDKNKTNDIDLREAMGLFSMDIIGSAAFGINPGVLKNPESEFRAMGNRINDPGFKNLMRILFFFTFSKISKKIGFSIIPRSVTNYFCGIIKNAIDYRKKESIQRNDFIQMMMQLKEKGHIELKTLDSSDDYLKNELNDTSNEVFEITDDVLMAQAQSFLIAGFEATALLLTYAMLEISQKPEIEDALRKEVMEQVKLTAGLTYEAVRNMKYLEQTVKETQRFYPLTPFLARVCTKPYTLPNGFTIEKGEYIGIPVAAIHKDPNYFPDPNSFKPERFAEQPKPGTFLPFGEGPRMCIAMRYAMLVVKYGLALFLLNYRVKISPLSKPPYKLLNRAFGLVPGEKILFNIEKINEQ</sequence>
<dbReference type="CDD" id="cd11056">
    <property type="entry name" value="CYP6-like"/>
    <property type="match status" value="1"/>
</dbReference>
<dbReference type="OrthoDB" id="8111386at2759"/>
<dbReference type="GO" id="GO:0005789">
    <property type="term" value="C:endoplasmic reticulum membrane"/>
    <property type="evidence" value="ECO:0007669"/>
    <property type="project" value="UniProtKB-SubCell"/>
</dbReference>
<dbReference type="InterPro" id="IPR050476">
    <property type="entry name" value="Insect_CytP450_Detox"/>
</dbReference>
<keyword evidence="16" id="KW-1185">Reference proteome</keyword>
<dbReference type="GO" id="GO:0004497">
    <property type="term" value="F:monooxygenase activity"/>
    <property type="evidence" value="ECO:0007669"/>
    <property type="project" value="UniProtKB-KW"/>
</dbReference>
<dbReference type="AlphaFoldDB" id="A0A9P0MCU7"/>
<dbReference type="InterPro" id="IPR001128">
    <property type="entry name" value="Cyt_P450"/>
</dbReference>
<evidence type="ECO:0000313" key="15">
    <source>
        <dbReference type="EMBL" id="CAH1395588.1"/>
    </source>
</evidence>
<dbReference type="GO" id="GO:0005506">
    <property type="term" value="F:iron ion binding"/>
    <property type="evidence" value="ECO:0007669"/>
    <property type="project" value="InterPro"/>
</dbReference>
<evidence type="ECO:0000256" key="5">
    <source>
        <dbReference type="ARBA" id="ARBA00022617"/>
    </source>
</evidence>
<keyword evidence="8" id="KW-0492">Microsome</keyword>
<evidence type="ECO:0000256" key="1">
    <source>
        <dbReference type="ARBA" id="ARBA00001971"/>
    </source>
</evidence>
<evidence type="ECO:0000256" key="3">
    <source>
        <dbReference type="ARBA" id="ARBA00004406"/>
    </source>
</evidence>
<keyword evidence="10 13" id="KW-0408">Iron</keyword>
<dbReference type="Pfam" id="PF00067">
    <property type="entry name" value="p450"/>
    <property type="match status" value="1"/>
</dbReference>
<reference evidence="15" key="1">
    <citation type="submission" date="2022-01" db="EMBL/GenBank/DDBJ databases">
        <authorList>
            <person name="King R."/>
        </authorList>
    </citation>
    <scope>NUCLEOTIDE SEQUENCE</scope>
</reference>
<proteinExistence type="inferred from homology"/>
<dbReference type="EMBL" id="OV725079">
    <property type="protein sequence ID" value="CAH1395588.1"/>
    <property type="molecule type" value="Genomic_DNA"/>
</dbReference>
<evidence type="ECO:0000256" key="12">
    <source>
        <dbReference type="ARBA" id="ARBA00023136"/>
    </source>
</evidence>
<gene>
    <name evidence="15" type="ORF">NEZAVI_LOCUS5837</name>
</gene>
<dbReference type="InterPro" id="IPR002401">
    <property type="entry name" value="Cyt_P450_E_grp-I"/>
</dbReference>
<keyword evidence="7" id="KW-0256">Endoplasmic reticulum</keyword>
<keyword evidence="12" id="KW-0472">Membrane</keyword>
<evidence type="ECO:0000256" key="4">
    <source>
        <dbReference type="ARBA" id="ARBA00010617"/>
    </source>
</evidence>
<dbReference type="PANTHER" id="PTHR24292:SF54">
    <property type="entry name" value="CYP9F3-RELATED"/>
    <property type="match status" value="1"/>
</dbReference>
<evidence type="ECO:0000256" key="8">
    <source>
        <dbReference type="ARBA" id="ARBA00022848"/>
    </source>
</evidence>
<dbReference type="Proteomes" id="UP001152798">
    <property type="component" value="Chromosome 3"/>
</dbReference>
<dbReference type="PROSITE" id="PS00086">
    <property type="entry name" value="CYTOCHROME_P450"/>
    <property type="match status" value="1"/>
</dbReference>
<organism evidence="15 16">
    <name type="scientific">Nezara viridula</name>
    <name type="common">Southern green stink bug</name>
    <name type="synonym">Cimex viridulus</name>
    <dbReference type="NCBI Taxonomy" id="85310"/>
    <lineage>
        <taxon>Eukaryota</taxon>
        <taxon>Metazoa</taxon>
        <taxon>Ecdysozoa</taxon>
        <taxon>Arthropoda</taxon>
        <taxon>Hexapoda</taxon>
        <taxon>Insecta</taxon>
        <taxon>Pterygota</taxon>
        <taxon>Neoptera</taxon>
        <taxon>Paraneoptera</taxon>
        <taxon>Hemiptera</taxon>
        <taxon>Heteroptera</taxon>
        <taxon>Panheteroptera</taxon>
        <taxon>Pentatomomorpha</taxon>
        <taxon>Pentatomoidea</taxon>
        <taxon>Pentatomidae</taxon>
        <taxon>Pentatominae</taxon>
        <taxon>Nezara</taxon>
    </lineage>
</organism>